<evidence type="ECO:0000313" key="1">
    <source>
        <dbReference type="EMBL" id="CAI9737079.1"/>
    </source>
</evidence>
<dbReference type="AlphaFoldDB" id="A0AA36BMW6"/>
<organism evidence="1 2">
    <name type="scientific">Octopus vulgaris</name>
    <name type="common">Common octopus</name>
    <dbReference type="NCBI Taxonomy" id="6645"/>
    <lineage>
        <taxon>Eukaryota</taxon>
        <taxon>Metazoa</taxon>
        <taxon>Spiralia</taxon>
        <taxon>Lophotrochozoa</taxon>
        <taxon>Mollusca</taxon>
        <taxon>Cephalopoda</taxon>
        <taxon>Coleoidea</taxon>
        <taxon>Octopodiformes</taxon>
        <taxon>Octopoda</taxon>
        <taxon>Incirrata</taxon>
        <taxon>Octopodidae</taxon>
        <taxon>Octopus</taxon>
    </lineage>
</organism>
<reference evidence="1" key="1">
    <citation type="submission" date="2023-08" db="EMBL/GenBank/DDBJ databases">
        <authorList>
            <person name="Alioto T."/>
            <person name="Alioto T."/>
            <person name="Gomez Garrido J."/>
        </authorList>
    </citation>
    <scope>NUCLEOTIDE SEQUENCE</scope>
</reference>
<proteinExistence type="predicted"/>
<sequence>MLSLFSYFINQLDVDSGLFSISLQMATTASCKLAQKYFNQKLEDFIDSRRLPLANYLDYVGRTVFERFSHLGLMKPAFLYADIHTFA</sequence>
<gene>
    <name evidence="1" type="ORF">OCTVUL_1B004693</name>
</gene>
<dbReference type="Proteomes" id="UP001162480">
    <property type="component" value="Chromosome 19"/>
</dbReference>
<keyword evidence="2" id="KW-1185">Reference proteome</keyword>
<dbReference type="EMBL" id="OX597832">
    <property type="protein sequence ID" value="CAI9737079.1"/>
    <property type="molecule type" value="Genomic_DNA"/>
</dbReference>
<accession>A0AA36BMW6</accession>
<protein>
    <submittedName>
        <fullName evidence="1">Uncharacterized protein</fullName>
    </submittedName>
</protein>
<evidence type="ECO:0000313" key="2">
    <source>
        <dbReference type="Proteomes" id="UP001162480"/>
    </source>
</evidence>
<name>A0AA36BMW6_OCTVU</name>